<evidence type="ECO:0000256" key="7">
    <source>
        <dbReference type="ARBA" id="ARBA00023002"/>
    </source>
</evidence>
<dbReference type="PANTHER" id="PTHR13914:SF0">
    <property type="entry name" value="PROLINE DEHYDROGENASE 1, MITOCHONDRIAL"/>
    <property type="match status" value="1"/>
</dbReference>
<evidence type="ECO:0000256" key="2">
    <source>
        <dbReference type="ARBA" id="ARBA00004739"/>
    </source>
</evidence>
<feature type="domain" description="Proline dehydrogenase" evidence="10">
    <location>
        <begin position="41"/>
        <end position="296"/>
    </location>
</feature>
<keyword evidence="4" id="KW-0285">Flavoprotein</keyword>
<dbReference type="PIRSF" id="PIRSF000196">
    <property type="entry name" value="Pro_dehydrog"/>
    <property type="match status" value="1"/>
</dbReference>
<dbReference type="SUPFAM" id="SSF51730">
    <property type="entry name" value="FAD-linked oxidoreductase"/>
    <property type="match status" value="1"/>
</dbReference>
<evidence type="ECO:0000256" key="6">
    <source>
        <dbReference type="ARBA" id="ARBA00022827"/>
    </source>
</evidence>
<dbReference type="InterPro" id="IPR008219">
    <property type="entry name" value="PRODH_bac_arc"/>
</dbReference>
<reference evidence="11 12" key="1">
    <citation type="journal article" date="2023" name="Environ Microbiome">
        <title>A coral-associated actinobacterium mitigates coral bleaching under heat stress.</title>
        <authorList>
            <person name="Li J."/>
            <person name="Zou Y."/>
            <person name="Li Q."/>
            <person name="Zhang J."/>
            <person name="Bourne D.G."/>
            <person name="Lyu Y."/>
            <person name="Liu C."/>
            <person name="Zhang S."/>
        </authorList>
    </citation>
    <scope>NUCLEOTIDE SEQUENCE [LARGE SCALE GENOMIC DNA]</scope>
    <source>
        <strain evidence="11 12">SCSIO 13291</strain>
    </source>
</reference>
<comment type="cofactor">
    <cofactor evidence="1">
        <name>FAD</name>
        <dbReference type="ChEBI" id="CHEBI:57692"/>
    </cofactor>
</comment>
<gene>
    <name evidence="11" type="ORF">PCC79_03425</name>
</gene>
<evidence type="ECO:0000256" key="5">
    <source>
        <dbReference type="ARBA" id="ARBA00022741"/>
    </source>
</evidence>
<dbReference type="EC" id="1.5.5.2" evidence="3"/>
<keyword evidence="8" id="KW-0642">Proline metabolism</keyword>
<dbReference type="InterPro" id="IPR015659">
    <property type="entry name" value="Proline_oxidase"/>
</dbReference>
<sequence length="307" mass="33611">MNRLLNALAKNDRVKEFALGFPPARAVVDRFVPGETTDDAIATVARLRDAGLYATVDHLGEYADRPEAVEAQVAEYLTLLERLGAASLTSHAEVSVKASALGLGLPDGERVALENARRICAAADAVGTTVTIDMEDHRDTDATLRLLAACREDFPATGGVLQAMLHRTPEDCRRLSGPGSRIRLCKGAYDEPASLAHATTPAIRQAYLRCLRILLRGEGHPMIATHDPVLIEAALGYLELVDRPPNAHEFQMLYGVRPAEERRLAAVGHRVRVYVPYGTDWYGYFMRRLAEKPANLALLGRALVARR</sequence>
<dbReference type="InterPro" id="IPR029041">
    <property type="entry name" value="FAD-linked_oxidoreductase-like"/>
</dbReference>
<comment type="catalytic activity">
    <reaction evidence="9">
        <text>L-proline + a quinone = (S)-1-pyrroline-5-carboxylate + a quinol + H(+)</text>
        <dbReference type="Rhea" id="RHEA:23784"/>
        <dbReference type="ChEBI" id="CHEBI:15378"/>
        <dbReference type="ChEBI" id="CHEBI:17388"/>
        <dbReference type="ChEBI" id="CHEBI:24646"/>
        <dbReference type="ChEBI" id="CHEBI:60039"/>
        <dbReference type="ChEBI" id="CHEBI:132124"/>
        <dbReference type="EC" id="1.5.5.2"/>
    </reaction>
</comment>
<keyword evidence="6" id="KW-0274">FAD</keyword>
<evidence type="ECO:0000256" key="3">
    <source>
        <dbReference type="ARBA" id="ARBA00012695"/>
    </source>
</evidence>
<dbReference type="RefSeq" id="WP_342373003.1">
    <property type="nucleotide sequence ID" value="NZ_CP115965.1"/>
</dbReference>
<proteinExistence type="predicted"/>
<keyword evidence="7" id="KW-0560">Oxidoreductase</keyword>
<evidence type="ECO:0000313" key="11">
    <source>
        <dbReference type="EMBL" id="WZW99261.1"/>
    </source>
</evidence>
<evidence type="ECO:0000256" key="1">
    <source>
        <dbReference type="ARBA" id="ARBA00001974"/>
    </source>
</evidence>
<dbReference type="EMBL" id="CP115965">
    <property type="protein sequence ID" value="WZW99261.1"/>
    <property type="molecule type" value="Genomic_DNA"/>
</dbReference>
<dbReference type="Pfam" id="PF01619">
    <property type="entry name" value="Pro_dh"/>
    <property type="match status" value="1"/>
</dbReference>
<name>A0ABZ3C9F5_9ACTN</name>
<evidence type="ECO:0000256" key="9">
    <source>
        <dbReference type="ARBA" id="ARBA00048779"/>
    </source>
</evidence>
<dbReference type="InterPro" id="IPR002872">
    <property type="entry name" value="Proline_DH_dom"/>
</dbReference>
<organism evidence="11 12">
    <name type="scientific">Propioniciclava soli</name>
    <dbReference type="NCBI Taxonomy" id="2775081"/>
    <lineage>
        <taxon>Bacteria</taxon>
        <taxon>Bacillati</taxon>
        <taxon>Actinomycetota</taxon>
        <taxon>Actinomycetes</taxon>
        <taxon>Propionibacteriales</taxon>
        <taxon>Propionibacteriaceae</taxon>
        <taxon>Propioniciclava</taxon>
    </lineage>
</organism>
<keyword evidence="5" id="KW-0547">Nucleotide-binding</keyword>
<keyword evidence="12" id="KW-1185">Reference proteome</keyword>
<evidence type="ECO:0000256" key="4">
    <source>
        <dbReference type="ARBA" id="ARBA00022630"/>
    </source>
</evidence>
<dbReference type="Gene3D" id="3.20.20.220">
    <property type="match status" value="1"/>
</dbReference>
<dbReference type="Proteomes" id="UP001434337">
    <property type="component" value="Chromosome"/>
</dbReference>
<evidence type="ECO:0000256" key="8">
    <source>
        <dbReference type="ARBA" id="ARBA00023062"/>
    </source>
</evidence>
<protein>
    <recommendedName>
        <fullName evidence="3">proline dehydrogenase</fullName>
        <ecNumber evidence="3">1.5.5.2</ecNumber>
    </recommendedName>
</protein>
<dbReference type="PANTHER" id="PTHR13914">
    <property type="entry name" value="PROLINE OXIDASE"/>
    <property type="match status" value="1"/>
</dbReference>
<evidence type="ECO:0000313" key="12">
    <source>
        <dbReference type="Proteomes" id="UP001434337"/>
    </source>
</evidence>
<evidence type="ECO:0000259" key="10">
    <source>
        <dbReference type="Pfam" id="PF01619"/>
    </source>
</evidence>
<comment type="pathway">
    <text evidence="2">Amino-acid degradation; L-proline degradation into L-glutamate; L-glutamate from L-proline: step 1/2.</text>
</comment>
<accession>A0ABZ3C9F5</accession>